<sequence>MYLKQPAIFKNALYYRQNCTHRSAYFPRQHASSYQTENVLIF</sequence>
<evidence type="ECO:0000313" key="1">
    <source>
        <dbReference type="EMBL" id="EGK11958.1"/>
    </source>
</evidence>
<dbReference type="AlphaFoldDB" id="F5S4R5"/>
<comment type="caution">
    <text evidence="1">The sequence shown here is derived from an EMBL/GenBank/DDBJ whole genome shotgun (WGS) entry which is preliminary data.</text>
</comment>
<name>F5S4R5_KINKI</name>
<dbReference type="HOGENOM" id="CLU_3252778_0_0_4"/>
<organism evidence="1 2">
    <name type="scientific">Kingella kingae ATCC 23330</name>
    <dbReference type="NCBI Taxonomy" id="887327"/>
    <lineage>
        <taxon>Bacteria</taxon>
        <taxon>Pseudomonadati</taxon>
        <taxon>Pseudomonadota</taxon>
        <taxon>Betaproteobacteria</taxon>
        <taxon>Neisseriales</taxon>
        <taxon>Neisseriaceae</taxon>
        <taxon>Kingella</taxon>
    </lineage>
</organism>
<reference evidence="1 2" key="1">
    <citation type="submission" date="2011-04" db="EMBL/GenBank/DDBJ databases">
        <authorList>
            <person name="Muzny D."/>
            <person name="Qin X."/>
            <person name="Deng J."/>
            <person name="Jiang H."/>
            <person name="Liu Y."/>
            <person name="Qu J."/>
            <person name="Song X.-Z."/>
            <person name="Zhang L."/>
            <person name="Thornton R."/>
            <person name="Coyle M."/>
            <person name="Francisco L."/>
            <person name="Jackson L."/>
            <person name="Javaid M."/>
            <person name="Korchina V."/>
            <person name="Kovar C."/>
            <person name="Mata R."/>
            <person name="Mathew T."/>
            <person name="Ngo R."/>
            <person name="Nguyen L."/>
            <person name="Nguyen N."/>
            <person name="Okwuonu G."/>
            <person name="Ongeri F."/>
            <person name="Pham C."/>
            <person name="Simmons D."/>
            <person name="Wilczek-Boney K."/>
            <person name="Hale W."/>
            <person name="Jakkamsetti A."/>
            <person name="Pham P."/>
            <person name="Ruth R."/>
            <person name="San Lucas F."/>
            <person name="Warren J."/>
            <person name="Zhang J."/>
            <person name="Zhao Z."/>
            <person name="Zhou C."/>
            <person name="Zhu D."/>
            <person name="Lee S."/>
            <person name="Bess C."/>
            <person name="Blankenburg K."/>
            <person name="Forbes L."/>
            <person name="Fu Q."/>
            <person name="Gubbala S."/>
            <person name="Hirani K."/>
            <person name="Jayaseelan J.C."/>
            <person name="Lara F."/>
            <person name="Munidasa M."/>
            <person name="Palculict T."/>
            <person name="Patil S."/>
            <person name="Pu L.-L."/>
            <person name="Saada N."/>
            <person name="Tang L."/>
            <person name="Weissenberger G."/>
            <person name="Zhu Y."/>
            <person name="Hemphill L."/>
            <person name="Shang Y."/>
            <person name="Youmans B."/>
            <person name="Ayvaz T."/>
            <person name="Ross M."/>
            <person name="Santibanez J."/>
            <person name="Aqrawi P."/>
            <person name="Gross S."/>
            <person name="Joshi V."/>
            <person name="Fowler G."/>
            <person name="Nazareth L."/>
            <person name="Reid J."/>
            <person name="Worley K."/>
            <person name="Petrosino J."/>
            <person name="Highlander S."/>
            <person name="Gibbs R."/>
        </authorList>
    </citation>
    <scope>NUCLEOTIDE SEQUENCE [LARGE SCALE GENOMIC DNA]</scope>
    <source>
        <strain evidence="1 2">ATCC 23330</strain>
    </source>
</reference>
<dbReference type="EMBL" id="AFHS01000005">
    <property type="protein sequence ID" value="EGK11958.1"/>
    <property type="molecule type" value="Genomic_DNA"/>
</dbReference>
<proteinExistence type="predicted"/>
<gene>
    <name evidence="1" type="ORF">HMPREF0476_0198</name>
</gene>
<keyword evidence="2" id="KW-1185">Reference proteome</keyword>
<dbReference type="Proteomes" id="UP000004207">
    <property type="component" value="Unassembled WGS sequence"/>
</dbReference>
<protein>
    <submittedName>
        <fullName evidence="1">Prophage Lp1 protein 31</fullName>
    </submittedName>
</protein>
<accession>F5S4R5</accession>
<evidence type="ECO:0000313" key="2">
    <source>
        <dbReference type="Proteomes" id="UP000004207"/>
    </source>
</evidence>